<feature type="domain" description="Solute-binding protein family 5" evidence="6">
    <location>
        <begin position="81"/>
        <end position="464"/>
    </location>
</feature>
<dbReference type="Gene3D" id="3.10.105.10">
    <property type="entry name" value="Dipeptide-binding Protein, Domain 3"/>
    <property type="match status" value="1"/>
</dbReference>
<dbReference type="InterPro" id="IPR000914">
    <property type="entry name" value="SBP_5_dom"/>
</dbReference>
<evidence type="ECO:0000256" key="5">
    <source>
        <dbReference type="SAM" id="SignalP"/>
    </source>
</evidence>
<organism evidence="7 8">
    <name type="scientific">Carnobacterium antarcticum</name>
    <dbReference type="NCBI Taxonomy" id="2126436"/>
    <lineage>
        <taxon>Bacteria</taxon>
        <taxon>Bacillati</taxon>
        <taxon>Bacillota</taxon>
        <taxon>Bacilli</taxon>
        <taxon>Lactobacillales</taxon>
        <taxon>Carnobacteriaceae</taxon>
        <taxon>Carnobacterium</taxon>
    </lineage>
</organism>
<reference evidence="8" key="1">
    <citation type="journal article" date="2019" name="Int. J. Syst. Evol. Microbiol.">
        <title>The Global Catalogue of Microorganisms (GCM) 10K type strain sequencing project: providing services to taxonomists for standard genome sequencing and annotation.</title>
        <authorList>
            <consortium name="The Broad Institute Genomics Platform"/>
            <consortium name="The Broad Institute Genome Sequencing Center for Infectious Disease"/>
            <person name="Wu L."/>
            <person name="Ma J."/>
        </authorList>
    </citation>
    <scope>NUCLEOTIDE SEQUENCE [LARGE SCALE GENOMIC DNA]</scope>
    <source>
        <strain evidence="8">KCTC 42143</strain>
    </source>
</reference>
<keyword evidence="4 5" id="KW-0732">Signal</keyword>
<evidence type="ECO:0000256" key="2">
    <source>
        <dbReference type="ARBA" id="ARBA00005695"/>
    </source>
</evidence>
<dbReference type="Pfam" id="PF00496">
    <property type="entry name" value="SBP_bac_5"/>
    <property type="match status" value="1"/>
</dbReference>
<dbReference type="CDD" id="cd08504">
    <property type="entry name" value="PBP2_OppA"/>
    <property type="match status" value="1"/>
</dbReference>
<dbReference type="PIRSF" id="PIRSF002741">
    <property type="entry name" value="MppA"/>
    <property type="match status" value="1"/>
</dbReference>
<dbReference type="Gene3D" id="3.90.76.10">
    <property type="entry name" value="Dipeptide-binding Protein, Domain 1"/>
    <property type="match status" value="1"/>
</dbReference>
<accession>A0ABW4NJ94</accession>
<dbReference type="Gene3D" id="3.40.190.10">
    <property type="entry name" value="Periplasmic binding protein-like II"/>
    <property type="match status" value="1"/>
</dbReference>
<evidence type="ECO:0000256" key="4">
    <source>
        <dbReference type="ARBA" id="ARBA00022729"/>
    </source>
</evidence>
<keyword evidence="3" id="KW-0813">Transport</keyword>
<evidence type="ECO:0000256" key="1">
    <source>
        <dbReference type="ARBA" id="ARBA00004196"/>
    </source>
</evidence>
<dbReference type="Proteomes" id="UP001597285">
    <property type="component" value="Unassembled WGS sequence"/>
</dbReference>
<feature type="signal peptide" evidence="5">
    <location>
        <begin position="1"/>
        <end position="19"/>
    </location>
</feature>
<dbReference type="EMBL" id="JBHUFF010000005">
    <property type="protein sequence ID" value="MFD1798468.1"/>
    <property type="molecule type" value="Genomic_DNA"/>
</dbReference>
<evidence type="ECO:0000256" key="3">
    <source>
        <dbReference type="ARBA" id="ARBA00022448"/>
    </source>
</evidence>
<dbReference type="PANTHER" id="PTHR30290:SF10">
    <property type="entry name" value="PERIPLASMIC OLIGOPEPTIDE-BINDING PROTEIN-RELATED"/>
    <property type="match status" value="1"/>
</dbReference>
<dbReference type="SUPFAM" id="SSF53850">
    <property type="entry name" value="Periplasmic binding protein-like II"/>
    <property type="match status" value="1"/>
</dbReference>
<evidence type="ECO:0000313" key="7">
    <source>
        <dbReference type="EMBL" id="MFD1798468.1"/>
    </source>
</evidence>
<dbReference type="PROSITE" id="PS51257">
    <property type="entry name" value="PROKAR_LIPOPROTEIN"/>
    <property type="match status" value="1"/>
</dbReference>
<comment type="subcellular location">
    <subcellularLocation>
        <location evidence="1">Cell envelope</location>
    </subcellularLocation>
</comment>
<keyword evidence="8" id="KW-1185">Reference proteome</keyword>
<feature type="chain" id="PRO_5045182787" evidence="5">
    <location>
        <begin position="20"/>
        <end position="546"/>
    </location>
</feature>
<comment type="caution">
    <text evidence="7">The sequence shown here is derived from an EMBL/GenBank/DDBJ whole genome shotgun (WGS) entry which is preliminary data.</text>
</comment>
<dbReference type="PANTHER" id="PTHR30290">
    <property type="entry name" value="PERIPLASMIC BINDING COMPONENT OF ABC TRANSPORTER"/>
    <property type="match status" value="1"/>
</dbReference>
<name>A0ABW4NJ94_9LACT</name>
<evidence type="ECO:0000313" key="8">
    <source>
        <dbReference type="Proteomes" id="UP001597285"/>
    </source>
</evidence>
<evidence type="ECO:0000259" key="6">
    <source>
        <dbReference type="Pfam" id="PF00496"/>
    </source>
</evidence>
<proteinExistence type="inferred from homology"/>
<dbReference type="InterPro" id="IPR030678">
    <property type="entry name" value="Peptide/Ni-bd"/>
</dbReference>
<comment type="similarity">
    <text evidence="2">Belongs to the bacterial solute-binding protein 5 family.</text>
</comment>
<protein>
    <submittedName>
        <fullName evidence="7">Peptide ABC transporter substrate-binding protein</fullName>
    </submittedName>
</protein>
<dbReference type="InterPro" id="IPR039424">
    <property type="entry name" value="SBP_5"/>
</dbReference>
<gene>
    <name evidence="7" type="ORF">ACFSBK_01145</name>
</gene>
<dbReference type="RefSeq" id="WP_058919663.1">
    <property type="nucleotide sequence ID" value="NZ_JBHSQC010000024.1"/>
</dbReference>
<sequence length="546" mass="59630">MKKATFFAAALFILGGCTAGEANGEDSVSGAGETNSEQTLHLSVKSELPTIDPALSQDTISFTALNQVMEGLYRLDTQENPIPALAEGEPKISEDQLTYTFTLKPELKWSDGSELTAHDFEFGWKRIVDPATAANYSFVMTDIKNASTILAGEAEVDSLGIEALSDSELEITLEKPVENFLKLITKPTFSPQKETFVTAEGSGFGTSSDSALYNGPFVLKDWDGTGLSWTYEKNNQYWDQENVALTTVTNQVIKETSTGLNLYNNGQIDLVTLTGEFAQQYNQDPEFMAPLTAKSVYLELDHVNNPALKNKSLREALASAISREELTESIIANGSKPIGGLVTSGLVEDPQTGEDFRETAGSYLDYNPETAAQLWETAQQELGVSTVELQLVADDDEVTKKVSQYLQNTIEENLAGVKITIKSVPFKNRIELGDNGDFDLLLSGWGADTNDTNNFLSLFLSGSVFNGGKYSNEDYDALVEASMGEDSGDPAEKWANDLAAEKILLEDAGIIPLYQQAQAMLLRSSVKNYHMSQINSVNLKYVSIEE</sequence>